<keyword evidence="5" id="KW-0539">Nucleus</keyword>
<feature type="chain" id="PRO_5044748530" description="Tudor domain-containing protein" evidence="7">
    <location>
        <begin position="21"/>
        <end position="136"/>
    </location>
</feature>
<evidence type="ECO:0000256" key="2">
    <source>
        <dbReference type="ARBA" id="ARBA00005371"/>
    </source>
</evidence>
<name>A0ABD2ITN4_9BILA</name>
<evidence type="ECO:0000256" key="5">
    <source>
        <dbReference type="ARBA" id="ARBA00023242"/>
    </source>
</evidence>
<dbReference type="InterPro" id="IPR010304">
    <property type="entry name" value="SMN_Tudor"/>
</dbReference>
<dbReference type="GO" id="GO:0006397">
    <property type="term" value="P:mRNA processing"/>
    <property type="evidence" value="ECO:0007669"/>
    <property type="project" value="UniProtKB-KW"/>
</dbReference>
<evidence type="ECO:0000256" key="1">
    <source>
        <dbReference type="ARBA" id="ARBA00004408"/>
    </source>
</evidence>
<dbReference type="GO" id="GO:0015030">
    <property type="term" value="C:Cajal body"/>
    <property type="evidence" value="ECO:0007669"/>
    <property type="project" value="UniProtKB-SubCell"/>
</dbReference>
<gene>
    <name evidence="9" type="ORF">niasHT_039199</name>
</gene>
<keyword evidence="10" id="KW-1185">Reference proteome</keyword>
<sequence>MNNMLILYLAFFGSIPFVNCSTSTTTTTTDIFQDVKEAAKEAGKKPKCQGGTKEPTTATPPTSTDPSHGEEGGMDEHVQKWKVGDKCMALYDGKWHPAKIEQISPDENTCTVSYIGTGQKAIMKLEDISALGSHLF</sequence>
<evidence type="ECO:0000313" key="9">
    <source>
        <dbReference type="EMBL" id="KAL3076668.1"/>
    </source>
</evidence>
<comment type="caution">
    <text evidence="9">The sequence shown here is derived from an EMBL/GenBank/DDBJ whole genome shotgun (WGS) entry which is preliminary data.</text>
</comment>
<feature type="compositionally biased region" description="Basic and acidic residues" evidence="6">
    <location>
        <begin position="67"/>
        <end position="78"/>
    </location>
</feature>
<feature type="domain" description="Tudor" evidence="8">
    <location>
        <begin position="80"/>
        <end position="136"/>
    </location>
</feature>
<reference evidence="9 10" key="1">
    <citation type="submission" date="2024-10" db="EMBL/GenBank/DDBJ databases">
        <authorList>
            <person name="Kim D."/>
        </authorList>
    </citation>
    <scope>NUCLEOTIDE SEQUENCE [LARGE SCALE GENOMIC DNA]</scope>
    <source>
        <strain evidence="9">BH-2024</strain>
    </source>
</reference>
<keyword evidence="7" id="KW-0732">Signal</keyword>
<dbReference type="SUPFAM" id="SSF63748">
    <property type="entry name" value="Tudor/PWWP/MBT"/>
    <property type="match status" value="1"/>
</dbReference>
<evidence type="ECO:0000256" key="3">
    <source>
        <dbReference type="ARBA" id="ARBA00022664"/>
    </source>
</evidence>
<dbReference type="SMART" id="SM00333">
    <property type="entry name" value="TUDOR"/>
    <property type="match status" value="1"/>
</dbReference>
<dbReference type="Pfam" id="PF06003">
    <property type="entry name" value="SMN_Tudor"/>
    <property type="match status" value="1"/>
</dbReference>
<dbReference type="Proteomes" id="UP001620626">
    <property type="component" value="Unassembled WGS sequence"/>
</dbReference>
<proteinExistence type="inferred from homology"/>
<keyword evidence="3" id="KW-0507">mRNA processing</keyword>
<feature type="signal peptide" evidence="7">
    <location>
        <begin position="1"/>
        <end position="20"/>
    </location>
</feature>
<dbReference type="AlphaFoldDB" id="A0ABD2ITN4"/>
<dbReference type="InterPro" id="IPR002999">
    <property type="entry name" value="Tudor"/>
</dbReference>
<comment type="similarity">
    <text evidence="2">Belongs to the SMN family.</text>
</comment>
<evidence type="ECO:0000313" key="10">
    <source>
        <dbReference type="Proteomes" id="UP001620626"/>
    </source>
</evidence>
<dbReference type="Gene3D" id="2.30.30.140">
    <property type="match status" value="1"/>
</dbReference>
<accession>A0ABD2ITN4</accession>
<dbReference type="PROSITE" id="PS50304">
    <property type="entry name" value="TUDOR"/>
    <property type="match status" value="1"/>
</dbReference>
<dbReference type="EMBL" id="JBICBT010001245">
    <property type="protein sequence ID" value="KAL3076668.1"/>
    <property type="molecule type" value="Genomic_DNA"/>
</dbReference>
<dbReference type="GO" id="GO:0008380">
    <property type="term" value="P:RNA splicing"/>
    <property type="evidence" value="ECO:0007669"/>
    <property type="project" value="UniProtKB-KW"/>
</dbReference>
<feature type="region of interest" description="Disordered" evidence="6">
    <location>
        <begin position="39"/>
        <end position="78"/>
    </location>
</feature>
<protein>
    <recommendedName>
        <fullName evidence="8">Tudor domain-containing protein</fullName>
    </recommendedName>
</protein>
<dbReference type="CDD" id="cd21182">
    <property type="entry name" value="Tudor_SMN_SPF30-like"/>
    <property type="match status" value="1"/>
</dbReference>
<comment type="subcellular location">
    <subcellularLocation>
        <location evidence="1">Nucleus</location>
        <location evidence="1">Cajal body</location>
    </subcellularLocation>
</comment>
<organism evidence="9 10">
    <name type="scientific">Heterodera trifolii</name>
    <dbReference type="NCBI Taxonomy" id="157864"/>
    <lineage>
        <taxon>Eukaryota</taxon>
        <taxon>Metazoa</taxon>
        <taxon>Ecdysozoa</taxon>
        <taxon>Nematoda</taxon>
        <taxon>Chromadorea</taxon>
        <taxon>Rhabditida</taxon>
        <taxon>Tylenchina</taxon>
        <taxon>Tylenchomorpha</taxon>
        <taxon>Tylenchoidea</taxon>
        <taxon>Heteroderidae</taxon>
        <taxon>Heteroderinae</taxon>
        <taxon>Heterodera</taxon>
    </lineage>
</organism>
<evidence type="ECO:0000256" key="7">
    <source>
        <dbReference type="SAM" id="SignalP"/>
    </source>
</evidence>
<feature type="compositionally biased region" description="Low complexity" evidence="6">
    <location>
        <begin position="52"/>
        <end position="66"/>
    </location>
</feature>
<evidence type="ECO:0000256" key="4">
    <source>
        <dbReference type="ARBA" id="ARBA00023187"/>
    </source>
</evidence>
<evidence type="ECO:0000256" key="6">
    <source>
        <dbReference type="SAM" id="MobiDB-lite"/>
    </source>
</evidence>
<keyword evidence="4" id="KW-0508">mRNA splicing</keyword>
<evidence type="ECO:0000259" key="8">
    <source>
        <dbReference type="PROSITE" id="PS50304"/>
    </source>
</evidence>